<dbReference type="EMBL" id="BDIP01007690">
    <property type="protein sequence ID" value="GIQ91424.1"/>
    <property type="molecule type" value="Genomic_DNA"/>
</dbReference>
<sequence length="87" mass="9535">TDSTTDEGVPMSLSLTLGLTGTDTHQQSDDVTTFCHRLTTSGSPDVQLSALTELTELSNTVPGVFLPKMGELVRFRYGSIRQLDFLW</sequence>
<dbReference type="Proteomes" id="UP000265618">
    <property type="component" value="Unassembled WGS sequence"/>
</dbReference>
<comment type="caution">
    <text evidence="1">The sequence shown here is derived from an EMBL/GenBank/DDBJ whole genome shotgun (WGS) entry which is preliminary data.</text>
</comment>
<evidence type="ECO:0000313" key="2">
    <source>
        <dbReference type="Proteomes" id="UP000265618"/>
    </source>
</evidence>
<reference evidence="1 2" key="1">
    <citation type="journal article" date="2018" name="PLoS ONE">
        <title>The draft genome of Kipferlia bialata reveals reductive genome evolution in fornicate parasites.</title>
        <authorList>
            <person name="Tanifuji G."/>
            <person name="Takabayashi S."/>
            <person name="Kume K."/>
            <person name="Takagi M."/>
            <person name="Nakayama T."/>
            <person name="Kamikawa R."/>
            <person name="Inagaki Y."/>
            <person name="Hashimoto T."/>
        </authorList>
    </citation>
    <scope>NUCLEOTIDE SEQUENCE [LARGE SCALE GENOMIC DNA]</scope>
    <source>
        <strain evidence="1">NY0173</strain>
    </source>
</reference>
<protein>
    <submittedName>
        <fullName evidence="1">Uncharacterized protein</fullName>
    </submittedName>
</protein>
<proteinExistence type="predicted"/>
<name>A0A9K3GPQ0_9EUKA</name>
<gene>
    <name evidence="1" type="ORF">KIPB_014671</name>
</gene>
<feature type="non-terminal residue" evidence="1">
    <location>
        <position position="1"/>
    </location>
</feature>
<accession>A0A9K3GPQ0</accession>
<evidence type="ECO:0000313" key="1">
    <source>
        <dbReference type="EMBL" id="GIQ91424.1"/>
    </source>
</evidence>
<dbReference type="AlphaFoldDB" id="A0A9K3GPQ0"/>
<organism evidence="1 2">
    <name type="scientific">Kipferlia bialata</name>
    <dbReference type="NCBI Taxonomy" id="797122"/>
    <lineage>
        <taxon>Eukaryota</taxon>
        <taxon>Metamonada</taxon>
        <taxon>Carpediemonas-like organisms</taxon>
        <taxon>Kipferlia</taxon>
    </lineage>
</organism>
<keyword evidence="2" id="KW-1185">Reference proteome</keyword>